<name>A0AAP7IE96_9STAP</name>
<dbReference type="AlphaFoldDB" id="A0AAP7IE96"/>
<keyword evidence="2" id="KW-0547">Nucleotide-binding</keyword>
<dbReference type="RefSeq" id="WP_069827523.1">
    <property type="nucleotide sequence ID" value="NZ_JARGCI010000003.1"/>
</dbReference>
<proteinExistence type="predicted"/>
<organism evidence="2 3">
    <name type="scientific">Staphylococcus equorum</name>
    <dbReference type="NCBI Taxonomy" id="246432"/>
    <lineage>
        <taxon>Bacteria</taxon>
        <taxon>Bacillati</taxon>
        <taxon>Bacillota</taxon>
        <taxon>Bacilli</taxon>
        <taxon>Bacillales</taxon>
        <taxon>Staphylococcaceae</taxon>
        <taxon>Staphylococcus</taxon>
    </lineage>
</organism>
<evidence type="ECO:0000256" key="1">
    <source>
        <dbReference type="SAM" id="Coils"/>
    </source>
</evidence>
<dbReference type="EMBL" id="LNPX01000017">
    <property type="protein sequence ID" value="OEK58185.1"/>
    <property type="molecule type" value="Genomic_DNA"/>
</dbReference>
<protein>
    <submittedName>
        <fullName evidence="2">ATP-binding protein</fullName>
    </submittedName>
</protein>
<keyword evidence="2" id="KW-0067">ATP-binding</keyword>
<reference evidence="3" key="1">
    <citation type="submission" date="2015-11" db="EMBL/GenBank/DDBJ databases">
        <title>Genomic diversity of Staphylococcus saprophyticus strains from urinary tract infections, animal surfaces, and fermented foods.</title>
        <authorList>
            <person name="Wolfe B.E."/>
        </authorList>
    </citation>
    <scope>NUCLEOTIDE SEQUENCE [LARGE SCALE GENOMIC DNA]</scope>
    <source>
        <strain evidence="3">738_7</strain>
    </source>
</reference>
<feature type="coiled-coil region" evidence="1">
    <location>
        <begin position="211"/>
        <end position="254"/>
    </location>
</feature>
<evidence type="ECO:0000313" key="3">
    <source>
        <dbReference type="Proteomes" id="UP000095464"/>
    </source>
</evidence>
<accession>A0AAP7IE96</accession>
<feature type="coiled-coil region" evidence="1">
    <location>
        <begin position="2"/>
        <end position="64"/>
    </location>
</feature>
<sequence>MTRKQNQEKRELKNAAENLLVDYELRNRSKDNLDKASYNIQKMEENVDQQIKMKKDLLNNLKEKRTSNNKSSSIKSDYINKDLRDKLKNAQSYTSKNMDLIEINNINTIDIDRDDFDSVEYNKEFAEKENINLDSPFLNLYSKNEQVKVAEQMIQKFDLLKLDSNDYLFATSAGLIAGFVDTIFVGTIGKGKDAKGLQKMVDKGTEELVKKYALHEKIAKLNKQKKKANSQDAINKINSKIKNLKENKANIDIKSSIRYLEKNHSVGYDTADSINIVGMVGKMSPDNHHLLSIAHEPSLLGLIVGIRDQLTGTSTFMTKEGKIINIASQNKNKELTGNIFEQIIQATDNWFGHIMSDISGSSGSKGRGSGLPVPGWSSLQKLQFGNIKLKTNKKDTYTFAEVSEWMFKNGYDVRAFTAELIPVLIYETLIRLYWIYKQHLYYGKSLKDSFPIANNRELARLLLIGGSTFSSIDVTHGLIKSGKKGGVQPQGIATFIMTVNKPGLIDLGFRSYQNVRLELEHRKTVERILDEDIVLEYNRIMSSEKIFE</sequence>
<gene>
    <name evidence="2" type="ORF">ASS94_04605</name>
</gene>
<comment type="caution">
    <text evidence="2">The sequence shown here is derived from an EMBL/GenBank/DDBJ whole genome shotgun (WGS) entry which is preliminary data.</text>
</comment>
<dbReference type="Proteomes" id="UP000095464">
    <property type="component" value="Unassembled WGS sequence"/>
</dbReference>
<keyword evidence="1" id="KW-0175">Coiled coil</keyword>
<dbReference type="GO" id="GO:0005524">
    <property type="term" value="F:ATP binding"/>
    <property type="evidence" value="ECO:0007669"/>
    <property type="project" value="UniProtKB-KW"/>
</dbReference>
<evidence type="ECO:0000313" key="2">
    <source>
        <dbReference type="EMBL" id="OEK58185.1"/>
    </source>
</evidence>